<dbReference type="PANTHER" id="PTHR12203:SF35">
    <property type="entry name" value="PROTEIN O-GLUCOSYLTRANSFERASE 1"/>
    <property type="match status" value="1"/>
</dbReference>
<evidence type="ECO:0000256" key="3">
    <source>
        <dbReference type="SAM" id="Phobius"/>
    </source>
</evidence>
<evidence type="ECO:0000259" key="4">
    <source>
        <dbReference type="SMART" id="SM00672"/>
    </source>
</evidence>
<dbReference type="EMBL" id="BEYU01000051">
    <property type="protein sequence ID" value="GBG28964.1"/>
    <property type="molecule type" value="Genomic_DNA"/>
</dbReference>
<sequence length="534" mass="58850">MRGSRASAREARCETRRVLAALSVLVCVVVALQLVVLGGIGRRIDAVTGEDDEAQRAGTATALRVTRGAQASGERLGLPLQPAAGVGVEAARFRPQRMPQRTAASVSIDASLQTCQPNQSPMKEPLADILRKGAFDQHCSARVSFEKLMCALQCDAEEPELENAFRTMSASTFSLAYMNDLCKDGVVTALIWIYQGVPKFKTCGGMDHVPSSALFGTTKALLSALACISEVPDVIFALDTRDWAAPDQRSAVPAWLQPLPGVARYVGSPGHPAILLPTNAFLRATTHCNIGDATDIFGKLRVCRIMDLAPSFQGRSWDQRENTIFWRGSSTGVPLDKHVFAYLPRPALIRNFFNEDGFDVGFVGSHPPNSVPGYNTFFSAHKKPSVRSREFANYKYLLNCDGHTASWGVAQKLTTKSAILWIDSLFRYREFYYTHLRPWQHYIPIDADLSNLKATRDWLFTPAGNEFARALGERAYNLFATRLRPEATYCYLSRLLASMALYQATVPTPIALQEAGLDPATFEDIAEFQALKRT</sequence>
<dbReference type="Pfam" id="PF05686">
    <property type="entry name" value="Glyco_transf_90"/>
    <property type="match status" value="1"/>
</dbReference>
<proteinExistence type="inferred from homology"/>
<dbReference type="InParanoid" id="A0A2R5GM64"/>
<protein>
    <submittedName>
        <fullName evidence="5">Protein O-glucosyltransferase 1</fullName>
    </submittedName>
</protein>
<dbReference type="Proteomes" id="UP000241890">
    <property type="component" value="Unassembled WGS sequence"/>
</dbReference>
<dbReference type="InterPro" id="IPR006598">
    <property type="entry name" value="CAP10"/>
</dbReference>
<gene>
    <name evidence="5" type="ORF">FCC1311_051852</name>
</gene>
<evidence type="ECO:0000256" key="1">
    <source>
        <dbReference type="ARBA" id="ARBA00010118"/>
    </source>
</evidence>
<reference evidence="5 6" key="1">
    <citation type="submission" date="2017-12" db="EMBL/GenBank/DDBJ databases">
        <title>Sequencing, de novo assembly and annotation of complete genome of a new Thraustochytrid species, strain FCC1311.</title>
        <authorList>
            <person name="Sedici K."/>
            <person name="Godart F."/>
            <person name="Aiese Cigliano R."/>
            <person name="Sanseverino W."/>
            <person name="Barakat M."/>
            <person name="Ortet P."/>
            <person name="Marechal E."/>
            <person name="Cagnac O."/>
            <person name="Amato A."/>
        </authorList>
    </citation>
    <scope>NUCLEOTIDE SEQUENCE [LARGE SCALE GENOMIC DNA]</scope>
</reference>
<feature type="transmembrane region" description="Helical" evidence="3">
    <location>
        <begin position="20"/>
        <end position="40"/>
    </location>
</feature>
<dbReference type="InterPro" id="IPR051091">
    <property type="entry name" value="O-Glucosyltr/Glycosyltrsf_90"/>
</dbReference>
<organism evidence="5 6">
    <name type="scientific">Hondaea fermentalgiana</name>
    <dbReference type="NCBI Taxonomy" id="2315210"/>
    <lineage>
        <taxon>Eukaryota</taxon>
        <taxon>Sar</taxon>
        <taxon>Stramenopiles</taxon>
        <taxon>Bigyra</taxon>
        <taxon>Labyrinthulomycetes</taxon>
        <taxon>Thraustochytrida</taxon>
        <taxon>Thraustochytriidae</taxon>
        <taxon>Hondaea</taxon>
    </lineage>
</organism>
<comment type="caution">
    <text evidence="5">The sequence shown here is derived from an EMBL/GenBank/DDBJ whole genome shotgun (WGS) entry which is preliminary data.</text>
</comment>
<evidence type="ECO:0000313" key="5">
    <source>
        <dbReference type="EMBL" id="GBG28964.1"/>
    </source>
</evidence>
<keyword evidence="3" id="KW-1133">Transmembrane helix</keyword>
<dbReference type="OrthoDB" id="541052at2759"/>
<keyword evidence="2 5" id="KW-0808">Transferase</keyword>
<keyword evidence="3" id="KW-0472">Membrane</keyword>
<evidence type="ECO:0000256" key="2">
    <source>
        <dbReference type="ARBA" id="ARBA00022679"/>
    </source>
</evidence>
<accession>A0A2R5GM64</accession>
<dbReference type="GO" id="GO:0016740">
    <property type="term" value="F:transferase activity"/>
    <property type="evidence" value="ECO:0007669"/>
    <property type="project" value="UniProtKB-KW"/>
</dbReference>
<dbReference type="AlphaFoldDB" id="A0A2R5GM64"/>
<name>A0A2R5GM64_9STRA</name>
<keyword evidence="6" id="KW-1185">Reference proteome</keyword>
<evidence type="ECO:0000313" key="6">
    <source>
        <dbReference type="Proteomes" id="UP000241890"/>
    </source>
</evidence>
<dbReference type="SMART" id="SM00672">
    <property type="entry name" value="CAP10"/>
    <property type="match status" value="1"/>
</dbReference>
<keyword evidence="3" id="KW-0812">Transmembrane</keyword>
<dbReference type="PANTHER" id="PTHR12203">
    <property type="entry name" value="KDEL LYS-ASP-GLU-LEU CONTAINING - RELATED"/>
    <property type="match status" value="1"/>
</dbReference>
<feature type="domain" description="Glycosyl transferase CAP10" evidence="4">
    <location>
        <begin position="230"/>
        <end position="503"/>
    </location>
</feature>
<comment type="similarity">
    <text evidence="1">Belongs to the glycosyltransferase 90 family.</text>
</comment>